<dbReference type="GO" id="GO:0008986">
    <property type="term" value="F:pyruvate, water dikinase activity"/>
    <property type="evidence" value="ECO:0007669"/>
    <property type="project" value="UniProtKB-EC"/>
</dbReference>
<keyword evidence="7 18" id="KW-0808">Transferase</keyword>
<dbReference type="FunFam" id="3.30.1490.20:FF:000010">
    <property type="entry name" value="Phosphoenolpyruvate synthase"/>
    <property type="match status" value="1"/>
</dbReference>
<dbReference type="InterPro" id="IPR018274">
    <property type="entry name" value="PEP_util_AS"/>
</dbReference>
<dbReference type="NCBIfam" id="TIGR01418">
    <property type="entry name" value="PEP_synth"/>
    <property type="match status" value="1"/>
</dbReference>
<dbReference type="GO" id="GO:0046872">
    <property type="term" value="F:metal ion binding"/>
    <property type="evidence" value="ECO:0007669"/>
    <property type="project" value="UniProtKB-KW"/>
</dbReference>
<dbReference type="InterPro" id="IPR000121">
    <property type="entry name" value="PEP_util_C"/>
</dbReference>
<dbReference type="AlphaFoldDB" id="A0A3B1B9H8"/>
<comment type="pathway">
    <text evidence="3">Carbohydrate biosynthesis; gluconeogenesis.</text>
</comment>
<keyword evidence="12" id="KW-0460">Magnesium</keyword>
<sequence length="812" mass="89902">MSDTDNQYIRWFSNIGIDDVPLVGGKNASLGEMYQNLRSEGVRIPNGFAITATAYRYVLDHNNAWPLLHKALDGLNPDNIKDLQARGDAARTIIDGCVLPDDLKAEISQGYERLKQEYGEDLSVAVRSSATAEDSPEASFAGQNDTYLNISSVDALLDAYKRCLASNFTDRSIHYKFDNGFDYFKVYLSVVVMKMVRSDLGASGVMFSLDTETGFRDVVFINGALGLGENVVQGTIDPDSFYVHKPTFVKDYRAVLKRRLGTKEKKMVFTKTLNTGNIAVEYTRNIDTSLEERNHFCITDDDVMVLADYAIRVENHYSTSAGFYKPMDMEWAKDGLDGQLYMVQARPETVASQKKGNVLEIYHLNERSRVILQGRAVGTKIGTGKVRVIDDVRRLGDFQPGEVLVADTTTPDWEPIMKTAAAIVTNRGGRTCHAAIVSRELGIPAVVGSGSATDLLKTGQEVTVSCAEGETGYVYEGILDYVIQQTDLSQLGKPKTEIMMNLGNPDQAFSLASLPVDGIGLARMEFIINEYIKVHPMALVHPEKVDDATREKITEISISHKDPVSFFVKTLSEGVATIAAAVYPKPCVVRMSDFKSNEYVTLLGGKFFEPDEDNPMIGFRGASRYAHPAYAEGFALECAAMKRVRDEMGMTNVKLMIPFCRRVEEGEKVLSVMAANGLKRGDNDLEIYVMCEIPNNVILIDEFSKLFDGFSIGSNDLTQLTLGVDRDSEIVAFDFDERDPGVKEMIRLAVTGAKRNGRHSGLCGQAPSDYPEMAEYLVEIGIDSMSLNPDTVLTTTRHVLEVEQRLRERSDG</sequence>
<dbReference type="Pfam" id="PF02896">
    <property type="entry name" value="PEP-utilizers_C"/>
    <property type="match status" value="1"/>
</dbReference>
<dbReference type="PROSITE" id="PS00370">
    <property type="entry name" value="PEP_ENZYMES_PHOS_SITE"/>
    <property type="match status" value="1"/>
</dbReference>
<dbReference type="SUPFAM" id="SSF52009">
    <property type="entry name" value="Phosphohistidine domain"/>
    <property type="match status" value="1"/>
</dbReference>
<dbReference type="PROSITE" id="PS00742">
    <property type="entry name" value="PEP_ENZYMES_2"/>
    <property type="match status" value="1"/>
</dbReference>
<keyword evidence="10" id="KW-0418">Kinase</keyword>
<evidence type="ECO:0000256" key="14">
    <source>
        <dbReference type="ARBA" id="ARBA00047700"/>
    </source>
</evidence>
<evidence type="ECO:0000313" key="18">
    <source>
        <dbReference type="EMBL" id="VAX02965.1"/>
    </source>
</evidence>
<feature type="domain" description="Pyruvate phosphate dikinase AMP/ATP-binding" evidence="16">
    <location>
        <begin position="21"/>
        <end position="359"/>
    </location>
</feature>
<dbReference type="PANTHER" id="PTHR43030:SF1">
    <property type="entry name" value="PHOSPHOENOLPYRUVATE SYNTHASE"/>
    <property type="match status" value="1"/>
</dbReference>
<dbReference type="EC" id="2.7.9.2" evidence="5"/>
<dbReference type="Gene3D" id="3.30.470.20">
    <property type="entry name" value="ATP-grasp fold, B domain"/>
    <property type="match status" value="1"/>
</dbReference>
<dbReference type="Gene3D" id="3.20.20.60">
    <property type="entry name" value="Phosphoenolpyruvate-binding domains"/>
    <property type="match status" value="1"/>
</dbReference>
<dbReference type="Gene3D" id="3.50.30.10">
    <property type="entry name" value="Phosphohistidine domain"/>
    <property type="match status" value="1"/>
</dbReference>
<reference evidence="18" key="1">
    <citation type="submission" date="2018-06" db="EMBL/GenBank/DDBJ databases">
        <authorList>
            <person name="Zhirakovskaya E."/>
        </authorList>
    </citation>
    <scope>NUCLEOTIDE SEQUENCE</scope>
</reference>
<evidence type="ECO:0000259" key="16">
    <source>
        <dbReference type="Pfam" id="PF01326"/>
    </source>
</evidence>
<dbReference type="UniPathway" id="UPA00138"/>
<comment type="catalytic activity">
    <reaction evidence="14">
        <text>pyruvate + ATP + H2O = phosphoenolpyruvate + AMP + phosphate + 2 H(+)</text>
        <dbReference type="Rhea" id="RHEA:11364"/>
        <dbReference type="ChEBI" id="CHEBI:15361"/>
        <dbReference type="ChEBI" id="CHEBI:15377"/>
        <dbReference type="ChEBI" id="CHEBI:15378"/>
        <dbReference type="ChEBI" id="CHEBI:30616"/>
        <dbReference type="ChEBI" id="CHEBI:43474"/>
        <dbReference type="ChEBI" id="CHEBI:58702"/>
        <dbReference type="ChEBI" id="CHEBI:456215"/>
        <dbReference type="EC" id="2.7.9.2"/>
    </reaction>
</comment>
<evidence type="ECO:0000259" key="17">
    <source>
        <dbReference type="Pfam" id="PF02896"/>
    </source>
</evidence>
<dbReference type="InterPro" id="IPR023151">
    <property type="entry name" value="PEP_util_CS"/>
</dbReference>
<dbReference type="NCBIfam" id="NF005057">
    <property type="entry name" value="PRK06464.1"/>
    <property type="match status" value="1"/>
</dbReference>
<dbReference type="Gene3D" id="3.30.1490.20">
    <property type="entry name" value="ATP-grasp fold, A domain"/>
    <property type="match status" value="1"/>
</dbReference>
<dbReference type="FunFam" id="3.50.30.10:FF:000002">
    <property type="entry name" value="Phosphoenolpyruvate synthase"/>
    <property type="match status" value="1"/>
</dbReference>
<evidence type="ECO:0000256" key="3">
    <source>
        <dbReference type="ARBA" id="ARBA00004742"/>
    </source>
</evidence>
<gene>
    <name evidence="18" type="ORF">MNBD_GAMMA20-118</name>
</gene>
<dbReference type="PIRSF" id="PIRSF000854">
    <property type="entry name" value="PEP_synthase"/>
    <property type="match status" value="1"/>
</dbReference>
<comment type="function">
    <text evidence="2">Catalyzes the phosphorylation of pyruvate to phosphoenolpyruvate.</text>
</comment>
<evidence type="ECO:0000256" key="8">
    <source>
        <dbReference type="ARBA" id="ARBA00022723"/>
    </source>
</evidence>
<evidence type="ECO:0000259" key="15">
    <source>
        <dbReference type="Pfam" id="PF00391"/>
    </source>
</evidence>
<feature type="domain" description="PEP-utilising enzyme C-terminal" evidence="17">
    <location>
        <begin position="494"/>
        <end position="801"/>
    </location>
</feature>
<dbReference type="EMBL" id="UOFU01000303">
    <property type="protein sequence ID" value="VAX02965.1"/>
    <property type="molecule type" value="Genomic_DNA"/>
</dbReference>
<proteinExistence type="inferred from homology"/>
<evidence type="ECO:0000256" key="5">
    <source>
        <dbReference type="ARBA" id="ARBA00011996"/>
    </source>
</evidence>
<dbReference type="InterPro" id="IPR040442">
    <property type="entry name" value="Pyrv_kinase-like_dom_sf"/>
</dbReference>
<evidence type="ECO:0000256" key="13">
    <source>
        <dbReference type="ARBA" id="ARBA00033470"/>
    </source>
</evidence>
<evidence type="ECO:0000256" key="12">
    <source>
        <dbReference type="ARBA" id="ARBA00022842"/>
    </source>
</evidence>
<dbReference type="GO" id="GO:0006094">
    <property type="term" value="P:gluconeogenesis"/>
    <property type="evidence" value="ECO:0007669"/>
    <property type="project" value="UniProtKB-UniPathway"/>
</dbReference>
<dbReference type="InterPro" id="IPR036637">
    <property type="entry name" value="Phosphohistidine_dom_sf"/>
</dbReference>
<evidence type="ECO:0000256" key="6">
    <source>
        <dbReference type="ARBA" id="ARBA00021623"/>
    </source>
</evidence>
<dbReference type="PANTHER" id="PTHR43030">
    <property type="entry name" value="PHOSPHOENOLPYRUVATE SYNTHASE"/>
    <property type="match status" value="1"/>
</dbReference>
<dbReference type="SUPFAM" id="SSF56059">
    <property type="entry name" value="Glutathione synthetase ATP-binding domain-like"/>
    <property type="match status" value="1"/>
</dbReference>
<accession>A0A3B1B9H8</accession>
<dbReference type="InterPro" id="IPR008279">
    <property type="entry name" value="PEP-util_enz_mobile_dom"/>
</dbReference>
<evidence type="ECO:0000256" key="9">
    <source>
        <dbReference type="ARBA" id="ARBA00022741"/>
    </source>
</evidence>
<evidence type="ECO:0000256" key="11">
    <source>
        <dbReference type="ARBA" id="ARBA00022840"/>
    </source>
</evidence>
<dbReference type="Pfam" id="PF01326">
    <property type="entry name" value="PPDK_N"/>
    <property type="match status" value="1"/>
</dbReference>
<dbReference type="FunFam" id="3.30.470.20:FF:000017">
    <property type="entry name" value="Phosphoenolpyruvate synthase"/>
    <property type="match status" value="1"/>
</dbReference>
<protein>
    <recommendedName>
        <fullName evidence="6">Phosphoenolpyruvate synthase</fullName>
        <ecNumber evidence="5">2.7.9.2</ecNumber>
    </recommendedName>
    <alternativeName>
        <fullName evidence="13">Pyruvate, water dikinase</fullName>
    </alternativeName>
</protein>
<name>A0A3B1B9H8_9ZZZZ</name>
<dbReference type="InterPro" id="IPR002192">
    <property type="entry name" value="PPDK_AMP/ATP-bd"/>
</dbReference>
<evidence type="ECO:0000256" key="4">
    <source>
        <dbReference type="ARBA" id="ARBA00007837"/>
    </source>
</evidence>
<dbReference type="SUPFAM" id="SSF51621">
    <property type="entry name" value="Phosphoenolpyruvate/pyruvate domain"/>
    <property type="match status" value="1"/>
</dbReference>
<keyword evidence="9" id="KW-0547">Nucleotide-binding</keyword>
<evidence type="ECO:0000256" key="7">
    <source>
        <dbReference type="ARBA" id="ARBA00022679"/>
    </source>
</evidence>
<dbReference type="GO" id="GO:0005524">
    <property type="term" value="F:ATP binding"/>
    <property type="evidence" value="ECO:0007669"/>
    <property type="project" value="UniProtKB-KW"/>
</dbReference>
<dbReference type="InterPro" id="IPR006319">
    <property type="entry name" value="PEP_synth"/>
</dbReference>
<dbReference type="InterPro" id="IPR015813">
    <property type="entry name" value="Pyrv/PenolPyrv_kinase-like_dom"/>
</dbReference>
<comment type="cofactor">
    <cofactor evidence="1">
        <name>Mg(2+)</name>
        <dbReference type="ChEBI" id="CHEBI:18420"/>
    </cofactor>
</comment>
<evidence type="ECO:0000256" key="1">
    <source>
        <dbReference type="ARBA" id="ARBA00001946"/>
    </source>
</evidence>
<keyword evidence="18" id="KW-0670">Pyruvate</keyword>
<keyword evidence="11" id="KW-0067">ATP-binding</keyword>
<evidence type="ECO:0000256" key="10">
    <source>
        <dbReference type="ARBA" id="ARBA00022777"/>
    </source>
</evidence>
<evidence type="ECO:0000256" key="2">
    <source>
        <dbReference type="ARBA" id="ARBA00002988"/>
    </source>
</evidence>
<keyword evidence="8" id="KW-0479">Metal-binding</keyword>
<organism evidence="18">
    <name type="scientific">hydrothermal vent metagenome</name>
    <dbReference type="NCBI Taxonomy" id="652676"/>
    <lineage>
        <taxon>unclassified sequences</taxon>
        <taxon>metagenomes</taxon>
        <taxon>ecological metagenomes</taxon>
    </lineage>
</organism>
<dbReference type="InterPro" id="IPR013815">
    <property type="entry name" value="ATP_grasp_subdomain_1"/>
</dbReference>
<dbReference type="Pfam" id="PF00391">
    <property type="entry name" value="PEP-utilizers"/>
    <property type="match status" value="1"/>
</dbReference>
<feature type="domain" description="PEP-utilising enzyme mobile" evidence="15">
    <location>
        <begin position="398"/>
        <end position="469"/>
    </location>
</feature>
<comment type="similarity">
    <text evidence="4">Belongs to the PEP-utilizing enzyme family.</text>
</comment>